<gene>
    <name evidence="2" type="ORF">MNOR_LOCUS29270</name>
</gene>
<name>A0AAV2RTQ4_MEGNR</name>
<evidence type="ECO:0000313" key="2">
    <source>
        <dbReference type="EMBL" id="CAL4143309.1"/>
    </source>
</evidence>
<protein>
    <submittedName>
        <fullName evidence="2">Uncharacterized protein</fullName>
    </submittedName>
</protein>
<sequence length="121" mass="14765">MRIKISEMLRKWILIHLLVTTCLKRNKAVCHSYSDKEREEIAYRLQVYREEKLRKEIEEKSNSQRKNLNSNKEKLLQLWKRDQEYILAKRQQKELKDKITEDKQVQMSKLRLKSQLASSFN</sequence>
<proteinExistence type="predicted"/>
<evidence type="ECO:0000313" key="3">
    <source>
        <dbReference type="Proteomes" id="UP001497623"/>
    </source>
</evidence>
<dbReference type="EMBL" id="CAXKWB010033598">
    <property type="protein sequence ID" value="CAL4143309.1"/>
    <property type="molecule type" value="Genomic_DNA"/>
</dbReference>
<keyword evidence="1" id="KW-0732">Signal</keyword>
<feature type="signal peptide" evidence="1">
    <location>
        <begin position="1"/>
        <end position="28"/>
    </location>
</feature>
<reference evidence="2 3" key="1">
    <citation type="submission" date="2024-05" db="EMBL/GenBank/DDBJ databases">
        <authorList>
            <person name="Wallberg A."/>
        </authorList>
    </citation>
    <scope>NUCLEOTIDE SEQUENCE [LARGE SCALE GENOMIC DNA]</scope>
</reference>
<evidence type="ECO:0000256" key="1">
    <source>
        <dbReference type="SAM" id="SignalP"/>
    </source>
</evidence>
<accession>A0AAV2RTQ4</accession>
<feature type="chain" id="PRO_5043920817" evidence="1">
    <location>
        <begin position="29"/>
        <end position="121"/>
    </location>
</feature>
<comment type="caution">
    <text evidence="2">The sequence shown here is derived from an EMBL/GenBank/DDBJ whole genome shotgun (WGS) entry which is preliminary data.</text>
</comment>
<dbReference type="Proteomes" id="UP001497623">
    <property type="component" value="Unassembled WGS sequence"/>
</dbReference>
<organism evidence="2 3">
    <name type="scientific">Meganyctiphanes norvegica</name>
    <name type="common">Northern krill</name>
    <name type="synonym">Thysanopoda norvegica</name>
    <dbReference type="NCBI Taxonomy" id="48144"/>
    <lineage>
        <taxon>Eukaryota</taxon>
        <taxon>Metazoa</taxon>
        <taxon>Ecdysozoa</taxon>
        <taxon>Arthropoda</taxon>
        <taxon>Crustacea</taxon>
        <taxon>Multicrustacea</taxon>
        <taxon>Malacostraca</taxon>
        <taxon>Eumalacostraca</taxon>
        <taxon>Eucarida</taxon>
        <taxon>Euphausiacea</taxon>
        <taxon>Euphausiidae</taxon>
        <taxon>Meganyctiphanes</taxon>
    </lineage>
</organism>
<dbReference type="AlphaFoldDB" id="A0AAV2RTQ4"/>
<keyword evidence="3" id="KW-1185">Reference proteome</keyword>